<evidence type="ECO:0000313" key="2">
    <source>
        <dbReference type="EMBL" id="QKW53473.1"/>
    </source>
</evidence>
<name>A0A7H8NG50_9ACTN</name>
<proteinExistence type="predicted"/>
<feature type="region of interest" description="Disordered" evidence="1">
    <location>
        <begin position="190"/>
        <end position="210"/>
    </location>
</feature>
<evidence type="ECO:0000313" key="3">
    <source>
        <dbReference type="Proteomes" id="UP000509303"/>
    </source>
</evidence>
<gene>
    <name evidence="2" type="ORF">HUT08_32415</name>
</gene>
<dbReference type="RefSeq" id="WP_176165179.1">
    <property type="nucleotide sequence ID" value="NZ_CP054929.1"/>
</dbReference>
<feature type="compositionally biased region" description="Basic residues" evidence="1">
    <location>
        <begin position="190"/>
        <end position="201"/>
    </location>
</feature>
<protein>
    <submittedName>
        <fullName evidence="2">Uncharacterized protein</fullName>
    </submittedName>
</protein>
<keyword evidence="3" id="KW-1185">Reference proteome</keyword>
<accession>A0A7H8NG50</accession>
<evidence type="ECO:0000256" key="1">
    <source>
        <dbReference type="SAM" id="MobiDB-lite"/>
    </source>
</evidence>
<dbReference type="Proteomes" id="UP000509303">
    <property type="component" value="Chromosome"/>
</dbReference>
<dbReference type="AlphaFoldDB" id="A0A7H8NG50"/>
<dbReference type="InterPro" id="IPR036388">
    <property type="entry name" value="WH-like_DNA-bd_sf"/>
</dbReference>
<organism evidence="2 3">
    <name type="scientific">Streptomyces buecherae</name>
    <dbReference type="NCBI Taxonomy" id="2763006"/>
    <lineage>
        <taxon>Bacteria</taxon>
        <taxon>Bacillati</taxon>
        <taxon>Actinomycetota</taxon>
        <taxon>Actinomycetes</taxon>
        <taxon>Kitasatosporales</taxon>
        <taxon>Streptomycetaceae</taxon>
        <taxon>Streptomyces</taxon>
    </lineage>
</organism>
<reference evidence="2 3" key="1">
    <citation type="submission" date="2020-06" db="EMBL/GenBank/DDBJ databases">
        <title>Genome mining for natural products.</title>
        <authorList>
            <person name="Zhang B."/>
            <person name="Shi J."/>
            <person name="Ge H."/>
        </authorList>
    </citation>
    <scope>NUCLEOTIDE SEQUENCE [LARGE SCALE GENOMIC DNA]</scope>
    <source>
        <strain evidence="2 3">NA00687</strain>
    </source>
</reference>
<sequence>MGRTRWLVQQPRQPLNRSPRPAIWEAYAVVWQRAQSLLWRETERVGVATVTGTLDVVLAGLANPCWRVEHDTLYCPPPHTARTPRREAVRGLVLAPLACGSATYSISSDGAAGTRLSYPAPGLALVSGGGPVQPAADSLAILLGPARAAIPRLAAHTPSVGEIATALSSGSATYHCRFLDSAGLLTRRRRGREVRPHHTPRGRALLDLMS</sequence>
<dbReference type="InterPro" id="IPR036390">
    <property type="entry name" value="WH_DNA-bd_sf"/>
</dbReference>
<dbReference type="EMBL" id="CP054929">
    <property type="protein sequence ID" value="QKW53473.1"/>
    <property type="molecule type" value="Genomic_DNA"/>
</dbReference>
<dbReference type="Gene3D" id="1.10.10.10">
    <property type="entry name" value="Winged helix-like DNA-binding domain superfamily/Winged helix DNA-binding domain"/>
    <property type="match status" value="1"/>
</dbReference>
<dbReference type="SUPFAM" id="SSF46785">
    <property type="entry name" value="Winged helix' DNA-binding domain"/>
    <property type="match status" value="1"/>
</dbReference>